<dbReference type="Proteomes" id="UP001321249">
    <property type="component" value="Unassembled WGS sequence"/>
</dbReference>
<evidence type="ECO:0000259" key="2">
    <source>
        <dbReference type="PROSITE" id="PS51819"/>
    </source>
</evidence>
<reference evidence="4" key="2">
    <citation type="journal article" date="2023" name="Nat. Commun.">
        <title>Cultivation of marine bacteria of the SAR202 clade.</title>
        <authorList>
            <person name="Lim Y."/>
            <person name="Seo J.H."/>
            <person name="Giovannoni S.J."/>
            <person name="Kang I."/>
            <person name="Cho J.C."/>
        </authorList>
    </citation>
    <scope>NUCLEOTIDE SEQUENCE</scope>
    <source>
        <strain evidence="4">JH1073</strain>
    </source>
</reference>
<dbReference type="PANTHER" id="PTHR43048:SF3">
    <property type="entry name" value="METHYLMALONYL-COA EPIMERASE, MITOCHONDRIAL"/>
    <property type="match status" value="1"/>
</dbReference>
<evidence type="ECO:0000313" key="3">
    <source>
        <dbReference type="EMBL" id="MDG0866683.1"/>
    </source>
</evidence>
<dbReference type="Gene3D" id="3.10.180.10">
    <property type="entry name" value="2,3-Dihydroxybiphenyl 1,2-Dioxygenase, domain 1"/>
    <property type="match status" value="1"/>
</dbReference>
<dbReference type="InterPro" id="IPR004360">
    <property type="entry name" value="Glyas_Fos-R_dOase_dom"/>
</dbReference>
<keyword evidence="1" id="KW-0479">Metal-binding</keyword>
<accession>A0AAJ5ZB86</accession>
<dbReference type="PROSITE" id="PS51819">
    <property type="entry name" value="VOC"/>
    <property type="match status" value="1"/>
</dbReference>
<dbReference type="RefSeq" id="WP_342824316.1">
    <property type="nucleotide sequence ID" value="NZ_CP046146.1"/>
</dbReference>
<dbReference type="Proteomes" id="UP001219901">
    <property type="component" value="Chromosome"/>
</dbReference>
<feature type="domain" description="VOC" evidence="2">
    <location>
        <begin position="4"/>
        <end position="143"/>
    </location>
</feature>
<organism evidence="4 5">
    <name type="scientific">Candidatus Lucifugimonas marina</name>
    <dbReference type="NCBI Taxonomy" id="3038979"/>
    <lineage>
        <taxon>Bacteria</taxon>
        <taxon>Bacillati</taxon>
        <taxon>Chloroflexota</taxon>
        <taxon>Dehalococcoidia</taxon>
        <taxon>SAR202 cluster</taxon>
        <taxon>Candidatus Lucifugimonadales</taxon>
        <taxon>Candidatus Lucifugimonadaceae</taxon>
        <taxon>Candidatus Lucifugimonas</taxon>
    </lineage>
</organism>
<dbReference type="PANTHER" id="PTHR43048">
    <property type="entry name" value="METHYLMALONYL-COA EPIMERASE"/>
    <property type="match status" value="1"/>
</dbReference>
<dbReference type="Pfam" id="PF00903">
    <property type="entry name" value="Glyoxalase"/>
    <property type="match status" value="1"/>
</dbReference>
<reference evidence="5 6" key="1">
    <citation type="submission" date="2019-11" db="EMBL/GenBank/DDBJ databases">
        <authorList>
            <person name="Cho J.-C."/>
        </authorList>
    </citation>
    <scope>NUCLEOTIDE SEQUENCE [LARGE SCALE GENOMIC DNA]</scope>
    <source>
        <strain evidence="4 5">JH1073</strain>
        <strain evidence="3 6">JH702</strain>
    </source>
</reference>
<evidence type="ECO:0000313" key="4">
    <source>
        <dbReference type="EMBL" id="WFG38113.1"/>
    </source>
</evidence>
<sequence length="143" mass="16034">MVSGLNHTGIVVNDLEKMVSFYCGDLGLIEHHRSESNAPPEGNHTGIPGSRRTLVFIGFENGHRIELVKYHEPTSASRDEDMIREGTNHICFNVDDIEKLQADLTAKGIEFVTDPIISFRADGTRHGIVYARDPEGNWLEFIE</sequence>
<dbReference type="InterPro" id="IPR051785">
    <property type="entry name" value="MMCE/EMCE_epimerase"/>
</dbReference>
<evidence type="ECO:0000256" key="1">
    <source>
        <dbReference type="ARBA" id="ARBA00022723"/>
    </source>
</evidence>
<name>A0AAJ5ZB86_9CHLR</name>
<evidence type="ECO:0000313" key="6">
    <source>
        <dbReference type="Proteomes" id="UP001321249"/>
    </source>
</evidence>
<reference evidence="5" key="3">
    <citation type="submission" date="2023-06" db="EMBL/GenBank/DDBJ databases">
        <title>Pangenomics reveal diversification of enzyme families and niche specialization in globally abundant SAR202 bacteria.</title>
        <authorList>
            <person name="Saw J.H.W."/>
        </authorList>
    </citation>
    <scope>NUCLEOTIDE SEQUENCE [LARGE SCALE GENOMIC DNA]</scope>
    <source>
        <strain evidence="5">JH1073</strain>
    </source>
</reference>
<dbReference type="EMBL" id="CP046147">
    <property type="protein sequence ID" value="WFG38113.1"/>
    <property type="molecule type" value="Genomic_DNA"/>
</dbReference>
<dbReference type="GO" id="GO:0046491">
    <property type="term" value="P:L-methylmalonyl-CoA metabolic process"/>
    <property type="evidence" value="ECO:0007669"/>
    <property type="project" value="TreeGrafter"/>
</dbReference>
<dbReference type="InterPro" id="IPR029068">
    <property type="entry name" value="Glyas_Bleomycin-R_OHBP_Dase"/>
</dbReference>
<dbReference type="GO" id="GO:0004493">
    <property type="term" value="F:methylmalonyl-CoA epimerase activity"/>
    <property type="evidence" value="ECO:0007669"/>
    <property type="project" value="TreeGrafter"/>
</dbReference>
<keyword evidence="5" id="KW-1185">Reference proteome</keyword>
<evidence type="ECO:0000313" key="5">
    <source>
        <dbReference type="Proteomes" id="UP001219901"/>
    </source>
</evidence>
<dbReference type="AlphaFoldDB" id="A0AAJ5ZB86"/>
<dbReference type="GO" id="GO:0046872">
    <property type="term" value="F:metal ion binding"/>
    <property type="evidence" value="ECO:0007669"/>
    <property type="project" value="UniProtKB-KW"/>
</dbReference>
<gene>
    <name evidence="3" type="ORF">GKO46_06280</name>
    <name evidence="4" type="ORF">GKO48_00285</name>
</gene>
<dbReference type="SUPFAM" id="SSF54593">
    <property type="entry name" value="Glyoxalase/Bleomycin resistance protein/Dihydroxybiphenyl dioxygenase"/>
    <property type="match status" value="1"/>
</dbReference>
<dbReference type="EMBL" id="WMBE01000002">
    <property type="protein sequence ID" value="MDG0866683.1"/>
    <property type="molecule type" value="Genomic_DNA"/>
</dbReference>
<protein>
    <recommendedName>
        <fullName evidence="2">VOC domain-containing protein</fullName>
    </recommendedName>
</protein>
<proteinExistence type="predicted"/>
<dbReference type="InterPro" id="IPR037523">
    <property type="entry name" value="VOC_core"/>
</dbReference>